<feature type="transmembrane region" description="Helical" evidence="1">
    <location>
        <begin position="119"/>
        <end position="140"/>
    </location>
</feature>
<feature type="transmembrane region" description="Helical" evidence="1">
    <location>
        <begin position="226"/>
        <end position="246"/>
    </location>
</feature>
<dbReference type="GO" id="GO:0022857">
    <property type="term" value="F:transmembrane transporter activity"/>
    <property type="evidence" value="ECO:0007669"/>
    <property type="project" value="InterPro"/>
</dbReference>
<feature type="transmembrane region" description="Helical" evidence="1">
    <location>
        <begin position="65"/>
        <end position="83"/>
    </location>
</feature>
<dbReference type="PROSITE" id="PS50850">
    <property type="entry name" value="MFS"/>
    <property type="match status" value="1"/>
</dbReference>
<feature type="domain" description="Major facilitator superfamily (MFS) profile" evidence="2">
    <location>
        <begin position="1"/>
        <end position="371"/>
    </location>
</feature>
<evidence type="ECO:0000313" key="3">
    <source>
        <dbReference type="EMBL" id="CAB4962110.1"/>
    </source>
</evidence>
<proteinExistence type="predicted"/>
<feature type="transmembrane region" description="Helical" evidence="1">
    <location>
        <begin position="152"/>
        <end position="171"/>
    </location>
</feature>
<gene>
    <name evidence="3" type="ORF">UFOPK3773_02059</name>
</gene>
<feature type="transmembrane region" description="Helical" evidence="1">
    <location>
        <begin position="344"/>
        <end position="366"/>
    </location>
</feature>
<feature type="transmembrane region" description="Helical" evidence="1">
    <location>
        <begin position="192"/>
        <end position="214"/>
    </location>
</feature>
<name>A0A6J7L1U9_9ZZZZ</name>
<dbReference type="PANTHER" id="PTHR23523:SF2">
    <property type="entry name" value="2-NITROIMIDAZOLE TRANSPORTER"/>
    <property type="match status" value="1"/>
</dbReference>
<dbReference type="InterPro" id="IPR020846">
    <property type="entry name" value="MFS_dom"/>
</dbReference>
<dbReference type="InterPro" id="IPR036259">
    <property type="entry name" value="MFS_trans_sf"/>
</dbReference>
<dbReference type="EMBL" id="CAFBNF010000313">
    <property type="protein sequence ID" value="CAB4962110.1"/>
    <property type="molecule type" value="Genomic_DNA"/>
</dbReference>
<organism evidence="3">
    <name type="scientific">freshwater metagenome</name>
    <dbReference type="NCBI Taxonomy" id="449393"/>
    <lineage>
        <taxon>unclassified sequences</taxon>
        <taxon>metagenomes</taxon>
        <taxon>ecological metagenomes</taxon>
    </lineage>
</organism>
<dbReference type="InterPro" id="IPR011701">
    <property type="entry name" value="MFS"/>
</dbReference>
<dbReference type="Pfam" id="PF07690">
    <property type="entry name" value="MFS_1"/>
    <property type="match status" value="1"/>
</dbReference>
<dbReference type="InterPro" id="IPR052524">
    <property type="entry name" value="MFS_Cyanate_Porter"/>
</dbReference>
<accession>A0A6J7L1U9</accession>
<dbReference type="SUPFAM" id="SSF103473">
    <property type="entry name" value="MFS general substrate transporter"/>
    <property type="match status" value="1"/>
</dbReference>
<keyword evidence="1" id="KW-0472">Membrane</keyword>
<keyword evidence="1" id="KW-1133">Transmembrane helix</keyword>
<protein>
    <submittedName>
        <fullName evidence="3">Unannotated protein</fullName>
    </submittedName>
</protein>
<feature type="transmembrane region" description="Helical" evidence="1">
    <location>
        <begin position="281"/>
        <end position="304"/>
    </location>
</feature>
<keyword evidence="1" id="KW-0812">Transmembrane</keyword>
<feature type="transmembrane region" description="Helical" evidence="1">
    <location>
        <begin position="316"/>
        <end position="338"/>
    </location>
</feature>
<dbReference type="AlphaFoldDB" id="A0A6J7L1U9"/>
<feature type="transmembrane region" description="Helical" evidence="1">
    <location>
        <begin position="89"/>
        <end position="112"/>
    </location>
</feature>
<sequence length="390" mass="39321">MALTLVSSTQRLSLAAVPPVTTLIAAETGLDAFRIGMATTITVVVMGIGSPLSAQITHLISRERIMALGALLVVVGCAVRAVPPLWVTLYVGSVVGGLGIAMVGTMVPGVIAERLPHTIGLAVGATTFSLTLGAVVVSSLTAPIAGAVGAPLAMAVWAVPAMVGLLVWLPFTRRSERTPGGRTRLPWNSGSAWLSVALMSGQSTTFVIVLAWVAPSLQQAGMTLEVAGLMLGAVTLGNMTGAMISPLLSQGGGDRRRVLLVTLALTVAGALYLAIGTTSGALPMMLMLGLGIGGGFGVVLSLLIDLGSSPRATAGLSAMTFLIAYLASAPGAALSGAIRDVTGGFAPVWFVVVAVSLAQIPIALALGPRRFGTVRIAGIAPDPTPALPRG</sequence>
<evidence type="ECO:0000259" key="2">
    <source>
        <dbReference type="PROSITE" id="PS50850"/>
    </source>
</evidence>
<feature type="transmembrane region" description="Helical" evidence="1">
    <location>
        <begin position="258"/>
        <end position="275"/>
    </location>
</feature>
<dbReference type="Gene3D" id="1.20.1250.20">
    <property type="entry name" value="MFS general substrate transporter like domains"/>
    <property type="match status" value="1"/>
</dbReference>
<feature type="transmembrane region" description="Helical" evidence="1">
    <location>
        <begin position="31"/>
        <end position="53"/>
    </location>
</feature>
<evidence type="ECO:0000256" key="1">
    <source>
        <dbReference type="SAM" id="Phobius"/>
    </source>
</evidence>
<dbReference type="PANTHER" id="PTHR23523">
    <property type="match status" value="1"/>
</dbReference>
<reference evidence="3" key="1">
    <citation type="submission" date="2020-05" db="EMBL/GenBank/DDBJ databases">
        <authorList>
            <person name="Chiriac C."/>
            <person name="Salcher M."/>
            <person name="Ghai R."/>
            <person name="Kavagutti S V."/>
        </authorList>
    </citation>
    <scope>NUCLEOTIDE SEQUENCE</scope>
</reference>